<dbReference type="RefSeq" id="WP_270920901.1">
    <property type="nucleotide sequence ID" value="NZ_CP127247.1"/>
</dbReference>
<accession>A0A9Y2KYV7</accession>
<dbReference type="KEGG" id="ppso:QPJ95_18710"/>
<reference evidence="1 2" key="1">
    <citation type="submission" date="2023-06" db="EMBL/GenBank/DDBJ databases">
        <title>Parasedimentitalea psychrophila sp. nov., a psychrophilic bacterium isolated from deep-sea sediment.</title>
        <authorList>
            <person name="Li A."/>
        </authorList>
    </citation>
    <scope>NUCLEOTIDE SEQUENCE [LARGE SCALE GENOMIC DNA]</scope>
    <source>
        <strain evidence="1 2">QS115</strain>
    </source>
</reference>
<organism evidence="1 2">
    <name type="scientific">Parasedimentitalea psychrophila</name>
    <dbReference type="NCBI Taxonomy" id="2997337"/>
    <lineage>
        <taxon>Bacteria</taxon>
        <taxon>Pseudomonadati</taxon>
        <taxon>Pseudomonadota</taxon>
        <taxon>Alphaproteobacteria</taxon>
        <taxon>Rhodobacterales</taxon>
        <taxon>Paracoccaceae</taxon>
        <taxon>Parasedimentitalea</taxon>
    </lineage>
</organism>
<dbReference type="EMBL" id="CP127247">
    <property type="protein sequence ID" value="WIY24546.1"/>
    <property type="molecule type" value="Genomic_DNA"/>
</dbReference>
<evidence type="ECO:0000313" key="1">
    <source>
        <dbReference type="EMBL" id="WIY24546.1"/>
    </source>
</evidence>
<name>A0A9Y2KYV7_9RHOB</name>
<proteinExistence type="predicted"/>
<protein>
    <recommendedName>
        <fullName evidence="3">Glycine zipper family protein</fullName>
    </recommendedName>
</protein>
<dbReference type="AlphaFoldDB" id="A0A9Y2KYV7"/>
<dbReference type="PROSITE" id="PS51257">
    <property type="entry name" value="PROKAR_LIPOPROTEIN"/>
    <property type="match status" value="1"/>
</dbReference>
<evidence type="ECO:0008006" key="3">
    <source>
        <dbReference type="Google" id="ProtNLM"/>
    </source>
</evidence>
<gene>
    <name evidence="1" type="ORF">QPJ95_18710</name>
</gene>
<keyword evidence="2" id="KW-1185">Reference proteome</keyword>
<sequence length="120" mass="12208">MTGKFLTLTALILLLTACDETVPVNAPLQLNGPTGTHFEADEAQCRSMARQVGQGYIQQSAALGGVGGALVGATESRDKAAVGALLGAVTGAAIADAQVKQAQRDYLVDCMQQAGHPVVG</sequence>
<dbReference type="Proteomes" id="UP001238334">
    <property type="component" value="Chromosome"/>
</dbReference>
<evidence type="ECO:0000313" key="2">
    <source>
        <dbReference type="Proteomes" id="UP001238334"/>
    </source>
</evidence>